<proteinExistence type="predicted"/>
<dbReference type="Pfam" id="PF01832">
    <property type="entry name" value="Glucosaminidase"/>
    <property type="match status" value="1"/>
</dbReference>
<feature type="signal peptide" evidence="2">
    <location>
        <begin position="1"/>
        <end position="21"/>
    </location>
</feature>
<dbReference type="PROSITE" id="PS51272">
    <property type="entry name" value="SLH"/>
    <property type="match status" value="3"/>
</dbReference>
<organism evidence="4 5">
    <name type="scientific">Bacillus seohaeanensis</name>
    <dbReference type="NCBI Taxonomy" id="284580"/>
    <lineage>
        <taxon>Bacteria</taxon>
        <taxon>Bacillati</taxon>
        <taxon>Bacillota</taxon>
        <taxon>Bacilli</taxon>
        <taxon>Bacillales</taxon>
        <taxon>Bacillaceae</taxon>
        <taxon>Bacillus</taxon>
    </lineage>
</organism>
<dbReference type="InterPro" id="IPR001119">
    <property type="entry name" value="SLH_dom"/>
</dbReference>
<dbReference type="SMART" id="SM00047">
    <property type="entry name" value="LYZ2"/>
    <property type="match status" value="1"/>
</dbReference>
<gene>
    <name evidence="4" type="ORF">ACFSUL_20495</name>
</gene>
<evidence type="ECO:0000313" key="5">
    <source>
        <dbReference type="Proteomes" id="UP001597506"/>
    </source>
</evidence>
<dbReference type="Pfam" id="PF00395">
    <property type="entry name" value="SLH"/>
    <property type="match status" value="2"/>
</dbReference>
<protein>
    <submittedName>
        <fullName evidence="4">S-layer homology domain-containing protein</fullName>
    </submittedName>
</protein>
<dbReference type="Gene3D" id="1.10.530.10">
    <property type="match status" value="1"/>
</dbReference>
<feature type="chain" id="PRO_5045144087" evidence="2">
    <location>
        <begin position="22"/>
        <end position="649"/>
    </location>
</feature>
<feature type="domain" description="SLH" evidence="3">
    <location>
        <begin position="82"/>
        <end position="145"/>
    </location>
</feature>
<feature type="domain" description="SLH" evidence="3">
    <location>
        <begin position="24"/>
        <end position="81"/>
    </location>
</feature>
<dbReference type="InterPro" id="IPR002901">
    <property type="entry name" value="MGlyc_endo_b_GlcNAc-like_dom"/>
</dbReference>
<dbReference type="RefSeq" id="WP_377938124.1">
    <property type="nucleotide sequence ID" value="NZ_JBHUMF010000035.1"/>
</dbReference>
<sequence>MKKFYAVMTLLFALVTGTVFGSIEAQAASDDITGITLEKEMREMIELDVLQGFSDGVYKPKVNVTRGQFATFIYRALDLPVGDKTYPDVALDSSLADGISGASSAGIVTGYSNGKFGPNDKITREQMAVMIQRALKFYNIELQQADMKFTDSSQFNSSEIKRAVAVNVHYKIIQGIPNKDNTHRFEPKSYAKRDQAAAVISRLLTAVEENVDEEIKTYSVSKIENGKLVPIKSYSSYSAAVKAWDGSNNQVVTNGKDVVKMNTGIAVTVATPAGSNTNIYPSEGSSSAETYVAFDTELKYLDSTEDRVKIQIGDRIGYVKQENVKLEPINMVEERSYYKVNNGLLYHYIYSDLNDTYGSYNVGKAPSELKEGAIYYSWDGSTFMNASTGKVVGPVYQYFQYLPARTKTSYTAEEIDSFILNRMKELEKAYPNDPKYQNASKKGKLIGIGSYLKEVEKEKKINALHILSLAFHEGQYGLSPRAQTYNNLFGLRVYDDDPKNDYFESVEENIDEFIELFWNKNYIPPSGPYANGAMFGNKVAGFNVRYASDPYWGAKAAGHYYRIDKAMGSKDFNKYQIGLTNTDGLNFRSEPTVSSSTFLFEYRNANRAIVILDELDRPDRTWIKTISDDIRYNEVYVAGEFVDKINIAK</sequence>
<evidence type="ECO:0000259" key="3">
    <source>
        <dbReference type="PROSITE" id="PS51272"/>
    </source>
</evidence>
<accession>A0ABW5RYQ5</accession>
<dbReference type="PANTHER" id="PTHR43308:SF5">
    <property type="entry name" value="S-LAYER PROTEIN _ PEPTIDOGLYCAN ENDO-BETA-N-ACETYLGLUCOSAMINIDASE"/>
    <property type="match status" value="1"/>
</dbReference>
<dbReference type="PANTHER" id="PTHR43308">
    <property type="entry name" value="OUTER MEMBRANE PROTEIN ALPHA-RELATED"/>
    <property type="match status" value="1"/>
</dbReference>
<feature type="domain" description="SLH" evidence="3">
    <location>
        <begin position="147"/>
        <end position="214"/>
    </location>
</feature>
<comment type="caution">
    <text evidence="4">The sequence shown here is derived from an EMBL/GenBank/DDBJ whole genome shotgun (WGS) entry which is preliminary data.</text>
</comment>
<evidence type="ECO:0000256" key="1">
    <source>
        <dbReference type="ARBA" id="ARBA00022729"/>
    </source>
</evidence>
<dbReference type="Proteomes" id="UP001597506">
    <property type="component" value="Unassembled WGS sequence"/>
</dbReference>
<evidence type="ECO:0000256" key="2">
    <source>
        <dbReference type="SAM" id="SignalP"/>
    </source>
</evidence>
<keyword evidence="1 2" id="KW-0732">Signal</keyword>
<keyword evidence="5" id="KW-1185">Reference proteome</keyword>
<reference evidence="5" key="1">
    <citation type="journal article" date="2019" name="Int. J. Syst. Evol. Microbiol.">
        <title>The Global Catalogue of Microorganisms (GCM) 10K type strain sequencing project: providing services to taxonomists for standard genome sequencing and annotation.</title>
        <authorList>
            <consortium name="The Broad Institute Genomics Platform"/>
            <consortium name="The Broad Institute Genome Sequencing Center for Infectious Disease"/>
            <person name="Wu L."/>
            <person name="Ma J."/>
        </authorList>
    </citation>
    <scope>NUCLEOTIDE SEQUENCE [LARGE SCALE GENOMIC DNA]</scope>
    <source>
        <strain evidence="5">KCTC 3913</strain>
    </source>
</reference>
<name>A0ABW5RYQ5_9BACI</name>
<dbReference type="EMBL" id="JBHUMF010000035">
    <property type="protein sequence ID" value="MFD2683116.1"/>
    <property type="molecule type" value="Genomic_DNA"/>
</dbReference>
<evidence type="ECO:0000313" key="4">
    <source>
        <dbReference type="EMBL" id="MFD2683116.1"/>
    </source>
</evidence>
<dbReference type="InterPro" id="IPR051465">
    <property type="entry name" value="Cell_Envelope_Struct_Comp"/>
</dbReference>